<keyword evidence="6" id="KW-0479">Metal-binding</keyword>
<feature type="domain" description="Pyruvate kinase barrel" evidence="14">
    <location>
        <begin position="249"/>
        <end position="377"/>
    </location>
</feature>
<dbReference type="SUPFAM" id="SSF50800">
    <property type="entry name" value="PK beta-barrel domain-like"/>
    <property type="match status" value="1"/>
</dbReference>
<evidence type="ECO:0000313" key="16">
    <source>
        <dbReference type="EMBL" id="CAH0401182.1"/>
    </source>
</evidence>
<keyword evidence="8 13" id="KW-0418">Kinase</keyword>
<comment type="pathway">
    <text evidence="2 13">Carbohydrate degradation; glycolysis; pyruvate from D-glyceraldehyde 3-phosphate: step 5/5.</text>
</comment>
<organism evidence="16 17">
    <name type="scientific">Chilo suppressalis</name>
    <name type="common">Asiatic rice borer moth</name>
    <dbReference type="NCBI Taxonomy" id="168631"/>
    <lineage>
        <taxon>Eukaryota</taxon>
        <taxon>Metazoa</taxon>
        <taxon>Ecdysozoa</taxon>
        <taxon>Arthropoda</taxon>
        <taxon>Hexapoda</taxon>
        <taxon>Insecta</taxon>
        <taxon>Pterygota</taxon>
        <taxon>Neoptera</taxon>
        <taxon>Endopterygota</taxon>
        <taxon>Lepidoptera</taxon>
        <taxon>Glossata</taxon>
        <taxon>Ditrysia</taxon>
        <taxon>Pyraloidea</taxon>
        <taxon>Crambidae</taxon>
        <taxon>Crambinae</taxon>
        <taxon>Chilo</taxon>
    </lineage>
</organism>
<accession>A0ABN8B0J0</accession>
<dbReference type="InterPro" id="IPR015806">
    <property type="entry name" value="Pyrv_Knase_insert_dom_sf"/>
</dbReference>
<evidence type="ECO:0000256" key="1">
    <source>
        <dbReference type="ARBA" id="ARBA00001958"/>
    </source>
</evidence>
<dbReference type="Proteomes" id="UP001153292">
    <property type="component" value="Chromosome 19"/>
</dbReference>
<dbReference type="InterPro" id="IPR015795">
    <property type="entry name" value="Pyrv_Knase_C"/>
</dbReference>
<evidence type="ECO:0000256" key="7">
    <source>
        <dbReference type="ARBA" id="ARBA00022741"/>
    </source>
</evidence>
<dbReference type="PRINTS" id="PR01050">
    <property type="entry name" value="PYRUVTKNASE"/>
</dbReference>
<dbReference type="InterPro" id="IPR015793">
    <property type="entry name" value="Pyrv_Knase_brl"/>
</dbReference>
<evidence type="ECO:0000256" key="4">
    <source>
        <dbReference type="ARBA" id="ARBA00012142"/>
    </source>
</evidence>
<protein>
    <recommendedName>
        <fullName evidence="4 13">Pyruvate kinase</fullName>
        <ecNumber evidence="4 13">2.7.1.40</ecNumber>
    </recommendedName>
</protein>
<feature type="domain" description="Pyruvate kinase C-terminal" evidence="15">
    <location>
        <begin position="438"/>
        <end position="553"/>
    </location>
</feature>
<evidence type="ECO:0000256" key="12">
    <source>
        <dbReference type="ARBA" id="ARBA00023317"/>
    </source>
</evidence>
<feature type="domain" description="Pyruvate kinase barrel" evidence="14">
    <location>
        <begin position="44"/>
        <end position="219"/>
    </location>
</feature>
<evidence type="ECO:0000256" key="5">
    <source>
        <dbReference type="ARBA" id="ARBA00022679"/>
    </source>
</evidence>
<dbReference type="InterPro" id="IPR015813">
    <property type="entry name" value="Pyrv/PenolPyrv_kinase-like_dom"/>
</dbReference>
<comment type="cofactor">
    <cofactor evidence="1">
        <name>K(+)</name>
        <dbReference type="ChEBI" id="CHEBI:29103"/>
    </cofactor>
</comment>
<dbReference type="PANTHER" id="PTHR11817">
    <property type="entry name" value="PYRUVATE KINASE"/>
    <property type="match status" value="1"/>
</dbReference>
<evidence type="ECO:0000256" key="11">
    <source>
        <dbReference type="ARBA" id="ARBA00023152"/>
    </source>
</evidence>
<evidence type="ECO:0000256" key="2">
    <source>
        <dbReference type="ARBA" id="ARBA00004997"/>
    </source>
</evidence>
<keyword evidence="7" id="KW-0547">Nucleotide-binding</keyword>
<dbReference type="EC" id="2.7.1.40" evidence="4 13"/>
<dbReference type="InterPro" id="IPR001697">
    <property type="entry name" value="Pyr_Knase"/>
</dbReference>
<dbReference type="Gene3D" id="2.40.33.10">
    <property type="entry name" value="PK beta-barrel domain-like"/>
    <property type="match status" value="1"/>
</dbReference>
<dbReference type="InterPro" id="IPR036918">
    <property type="entry name" value="Pyrv_Knase_C_sf"/>
</dbReference>
<keyword evidence="17" id="KW-1185">Reference proteome</keyword>
<name>A0ABN8B0J0_CHISP</name>
<evidence type="ECO:0000256" key="8">
    <source>
        <dbReference type="ARBA" id="ARBA00022777"/>
    </source>
</evidence>
<gene>
    <name evidence="16" type="ORF">CHILSU_LOCUS4401</name>
</gene>
<dbReference type="InterPro" id="IPR040442">
    <property type="entry name" value="Pyrv_kinase-like_dom_sf"/>
</dbReference>
<dbReference type="Gene3D" id="3.20.20.60">
    <property type="entry name" value="Phosphoenolpyruvate-binding domains"/>
    <property type="match status" value="1"/>
</dbReference>
<dbReference type="EMBL" id="OU963912">
    <property type="protein sequence ID" value="CAH0401182.1"/>
    <property type="molecule type" value="Genomic_DNA"/>
</dbReference>
<keyword evidence="11 13" id="KW-0324">Glycolysis</keyword>
<dbReference type="Gene3D" id="3.40.1380.20">
    <property type="entry name" value="Pyruvate kinase, C-terminal domain"/>
    <property type="match status" value="1"/>
</dbReference>
<keyword evidence="9" id="KW-0067">ATP-binding</keyword>
<reference evidence="16" key="1">
    <citation type="submission" date="2021-12" db="EMBL/GenBank/DDBJ databases">
        <authorList>
            <person name="King R."/>
        </authorList>
    </citation>
    <scope>NUCLEOTIDE SEQUENCE</scope>
</reference>
<dbReference type="Pfam" id="PF02887">
    <property type="entry name" value="PK_C"/>
    <property type="match status" value="1"/>
</dbReference>
<evidence type="ECO:0000256" key="10">
    <source>
        <dbReference type="ARBA" id="ARBA00022842"/>
    </source>
</evidence>
<evidence type="ECO:0000256" key="13">
    <source>
        <dbReference type="RuleBase" id="RU000504"/>
    </source>
</evidence>
<evidence type="ECO:0000259" key="15">
    <source>
        <dbReference type="Pfam" id="PF02887"/>
    </source>
</evidence>
<proteinExistence type="inferred from homology"/>
<evidence type="ECO:0000256" key="3">
    <source>
        <dbReference type="ARBA" id="ARBA00008663"/>
    </source>
</evidence>
<evidence type="ECO:0000256" key="9">
    <source>
        <dbReference type="ARBA" id="ARBA00022840"/>
    </source>
</evidence>
<dbReference type="InterPro" id="IPR011037">
    <property type="entry name" value="Pyrv_Knase-like_insert_dom_sf"/>
</dbReference>
<keyword evidence="12" id="KW-0670">Pyruvate</keyword>
<dbReference type="Pfam" id="PF00224">
    <property type="entry name" value="PK"/>
    <property type="match status" value="2"/>
</dbReference>
<sequence>MALPWNIPLEMAPSLKHENSIARPSLLKHYCNINIHEKPIEELQTGLMCDIGTMNRDAAFIQRLIARGMTIVKLDLVDLEPDACAQLIQSIRQAVYNYSKDLKYVYPLAMMVDIHGPAIVTGDLKSGQNAVVEIHQNMTIKLSADDSWKESGTSDCLYVGYDQLMQLQSGDIIFIESLMPGEKIQLSVLEVGEDSLECLVVVGGIIGSNMAVHIAGVPKNFYLFNDTDNSAPSKICSKTSRGRFSQIEDQIKWAVASDIDAILIPSAQYANDVRRVKELLPEKGKHVLVFASITTVRGLDNIDGILKEADGIYFDRNELSIDLCVEKIFIAQKKVLAKCNEIGKPCICKAVINEHIPTLSVNDIANLIIDGADVISLEFNFDTPLKKLSPSYNPHRMAEQCLAAASVICREAEHILWQPRIYGNLYLMQSPLKEPSKAVCISAVELAMRSRASVIICLTSSGQTAKILSHAKPPCPVVAVTRMCHTGRQLRFWRGVRAVHYFDMAKANWNAEAEARILVAIDYCKAKNILHAGDAYVVLTGTRRGVGYCDCVRLLYASTRNVVAVE</sequence>
<keyword evidence="10 13" id="KW-0460">Magnesium</keyword>
<evidence type="ECO:0000259" key="14">
    <source>
        <dbReference type="Pfam" id="PF00224"/>
    </source>
</evidence>
<evidence type="ECO:0000313" key="17">
    <source>
        <dbReference type="Proteomes" id="UP001153292"/>
    </source>
</evidence>
<dbReference type="SUPFAM" id="SSF51621">
    <property type="entry name" value="Phosphoenolpyruvate/pyruvate domain"/>
    <property type="match status" value="1"/>
</dbReference>
<dbReference type="SUPFAM" id="SSF52935">
    <property type="entry name" value="PK C-terminal domain-like"/>
    <property type="match status" value="1"/>
</dbReference>
<comment type="catalytic activity">
    <reaction evidence="13">
        <text>pyruvate + ATP = phosphoenolpyruvate + ADP + H(+)</text>
        <dbReference type="Rhea" id="RHEA:18157"/>
        <dbReference type="ChEBI" id="CHEBI:15361"/>
        <dbReference type="ChEBI" id="CHEBI:15378"/>
        <dbReference type="ChEBI" id="CHEBI:30616"/>
        <dbReference type="ChEBI" id="CHEBI:58702"/>
        <dbReference type="ChEBI" id="CHEBI:456216"/>
        <dbReference type="EC" id="2.7.1.40"/>
    </reaction>
</comment>
<comment type="similarity">
    <text evidence="3 13">Belongs to the pyruvate kinase family.</text>
</comment>
<keyword evidence="5 13" id="KW-0808">Transferase</keyword>
<evidence type="ECO:0000256" key="6">
    <source>
        <dbReference type="ARBA" id="ARBA00022723"/>
    </source>
</evidence>